<sequence length="27" mass="3095">MSKEDTSLIASELNNRINVARITSFER</sequence>
<protein>
    <submittedName>
        <fullName evidence="1">Uncharacterized protein</fullName>
    </submittedName>
</protein>
<proteinExistence type="predicted"/>
<gene>
    <name evidence="1" type="ORF">PI23P_12647</name>
</gene>
<evidence type="ECO:0000313" key="1">
    <source>
        <dbReference type="EMBL" id="EAR12185.1"/>
    </source>
</evidence>
<dbReference type="EMBL" id="AAOG01000003">
    <property type="protein sequence ID" value="EAR12185.1"/>
    <property type="molecule type" value="Genomic_DNA"/>
</dbReference>
<keyword evidence="2" id="KW-1185">Reference proteome</keyword>
<accession>A4C232</accession>
<dbReference type="HOGENOM" id="CLU_3414912_0_0_10"/>
<dbReference type="STRING" id="313594.PI23P_12647"/>
<evidence type="ECO:0000313" key="2">
    <source>
        <dbReference type="Proteomes" id="UP000003053"/>
    </source>
</evidence>
<dbReference type="Proteomes" id="UP000003053">
    <property type="component" value="Unassembled WGS sequence"/>
</dbReference>
<name>A4C232_9FLAO</name>
<organism evidence="1 2">
    <name type="scientific">Polaribacter irgensii 23-P</name>
    <dbReference type="NCBI Taxonomy" id="313594"/>
    <lineage>
        <taxon>Bacteria</taxon>
        <taxon>Pseudomonadati</taxon>
        <taxon>Bacteroidota</taxon>
        <taxon>Flavobacteriia</taxon>
        <taxon>Flavobacteriales</taxon>
        <taxon>Flavobacteriaceae</taxon>
    </lineage>
</organism>
<dbReference type="AlphaFoldDB" id="A4C232"/>
<comment type="caution">
    <text evidence="1">The sequence shown here is derived from an EMBL/GenBank/DDBJ whole genome shotgun (WGS) entry which is preliminary data.</text>
</comment>
<reference evidence="1 2" key="1">
    <citation type="submission" date="2006-02" db="EMBL/GenBank/DDBJ databases">
        <authorList>
            <person name="Murray A."/>
            <person name="Staley J."/>
            <person name="Ferriera S."/>
            <person name="Johnson J."/>
            <person name="Kravitz S."/>
            <person name="Halpern A."/>
            <person name="Remington K."/>
            <person name="Beeson K."/>
            <person name="Tran B."/>
            <person name="Rogers Y.-H."/>
            <person name="Friedman R."/>
            <person name="Venter J.C."/>
        </authorList>
    </citation>
    <scope>NUCLEOTIDE SEQUENCE [LARGE SCALE GENOMIC DNA]</scope>
    <source>
        <strain evidence="1 2">23-P</strain>
    </source>
</reference>